<evidence type="ECO:0000313" key="2">
    <source>
        <dbReference type="Proteomes" id="UP000299102"/>
    </source>
</evidence>
<dbReference type="EMBL" id="BGZK01000031">
    <property type="protein sequence ID" value="GBP08409.1"/>
    <property type="molecule type" value="Genomic_DNA"/>
</dbReference>
<comment type="caution">
    <text evidence="1">The sequence shown here is derived from an EMBL/GenBank/DDBJ whole genome shotgun (WGS) entry which is preliminary data.</text>
</comment>
<sequence>MQAKNMGEKMEKTDIQDSRLKALKFRRRDFGGDVTSDSLHRDCYKKLSIRILNLYILLRENGEAFEPETFANLANTTHRATVVAQWLKRSTSDQKITTLILIMGRLTSQLLEIRLDSATKYEVGYVLVKWAKHYDK</sequence>
<evidence type="ECO:0000313" key="1">
    <source>
        <dbReference type="EMBL" id="GBP08409.1"/>
    </source>
</evidence>
<reference evidence="1 2" key="1">
    <citation type="journal article" date="2019" name="Commun. Biol.">
        <title>The bagworm genome reveals a unique fibroin gene that provides high tensile strength.</title>
        <authorList>
            <person name="Kono N."/>
            <person name="Nakamura H."/>
            <person name="Ohtoshi R."/>
            <person name="Tomita M."/>
            <person name="Numata K."/>
            <person name="Arakawa K."/>
        </authorList>
    </citation>
    <scope>NUCLEOTIDE SEQUENCE [LARGE SCALE GENOMIC DNA]</scope>
</reference>
<gene>
    <name evidence="1" type="ORF">EVAR_77114_1</name>
</gene>
<name>A0A4C1T1R7_EUMVA</name>
<protein>
    <submittedName>
        <fullName evidence="1">Uncharacterized protein</fullName>
    </submittedName>
</protein>
<dbReference type="AlphaFoldDB" id="A0A4C1T1R7"/>
<dbReference type="Proteomes" id="UP000299102">
    <property type="component" value="Unassembled WGS sequence"/>
</dbReference>
<organism evidence="1 2">
    <name type="scientific">Eumeta variegata</name>
    <name type="common">Bagworm moth</name>
    <name type="synonym">Eumeta japonica</name>
    <dbReference type="NCBI Taxonomy" id="151549"/>
    <lineage>
        <taxon>Eukaryota</taxon>
        <taxon>Metazoa</taxon>
        <taxon>Ecdysozoa</taxon>
        <taxon>Arthropoda</taxon>
        <taxon>Hexapoda</taxon>
        <taxon>Insecta</taxon>
        <taxon>Pterygota</taxon>
        <taxon>Neoptera</taxon>
        <taxon>Endopterygota</taxon>
        <taxon>Lepidoptera</taxon>
        <taxon>Glossata</taxon>
        <taxon>Ditrysia</taxon>
        <taxon>Tineoidea</taxon>
        <taxon>Psychidae</taxon>
        <taxon>Oiketicinae</taxon>
        <taxon>Eumeta</taxon>
    </lineage>
</organism>
<keyword evidence="2" id="KW-1185">Reference proteome</keyword>
<proteinExistence type="predicted"/>
<accession>A0A4C1T1R7</accession>